<accession>A0ABT7LQ34</accession>
<keyword evidence="3" id="KW-1185">Reference proteome</keyword>
<reference evidence="2 3" key="1">
    <citation type="submission" date="2023-06" db="EMBL/GenBank/DDBJ databases">
        <title>Pelomonas sp. APW6 16S ribosomal RNA gene genome sequencing and assembly.</title>
        <authorList>
            <person name="Woo H."/>
        </authorList>
    </citation>
    <scope>NUCLEOTIDE SEQUENCE [LARGE SCALE GENOMIC DNA]</scope>
    <source>
        <strain evidence="2 3">APW6</strain>
    </source>
</reference>
<organism evidence="2 3">
    <name type="scientific">Roseateles subflavus</name>
    <dbReference type="NCBI Taxonomy" id="3053353"/>
    <lineage>
        <taxon>Bacteria</taxon>
        <taxon>Pseudomonadati</taxon>
        <taxon>Pseudomonadota</taxon>
        <taxon>Betaproteobacteria</taxon>
        <taxon>Burkholderiales</taxon>
        <taxon>Sphaerotilaceae</taxon>
        <taxon>Roseateles</taxon>
    </lineage>
</organism>
<protein>
    <submittedName>
        <fullName evidence="2">Uncharacterized protein</fullName>
    </submittedName>
</protein>
<gene>
    <name evidence="2" type="ORF">QRD43_20690</name>
</gene>
<comment type="caution">
    <text evidence="2">The sequence shown here is derived from an EMBL/GenBank/DDBJ whole genome shotgun (WGS) entry which is preliminary data.</text>
</comment>
<feature type="compositionally biased region" description="Basic and acidic residues" evidence="1">
    <location>
        <begin position="1"/>
        <end position="12"/>
    </location>
</feature>
<dbReference type="Proteomes" id="UP001238603">
    <property type="component" value="Unassembled WGS sequence"/>
</dbReference>
<evidence type="ECO:0000256" key="1">
    <source>
        <dbReference type="SAM" id="MobiDB-lite"/>
    </source>
</evidence>
<dbReference type="RefSeq" id="WP_285984408.1">
    <property type="nucleotide sequence ID" value="NZ_JASVDS010000008.1"/>
</dbReference>
<feature type="region of interest" description="Disordered" evidence="1">
    <location>
        <begin position="113"/>
        <end position="138"/>
    </location>
</feature>
<feature type="region of interest" description="Disordered" evidence="1">
    <location>
        <begin position="1"/>
        <end position="43"/>
    </location>
</feature>
<name>A0ABT7LQ34_9BURK</name>
<dbReference type="EMBL" id="JASVDS010000008">
    <property type="protein sequence ID" value="MDL5034332.1"/>
    <property type="molecule type" value="Genomic_DNA"/>
</dbReference>
<proteinExistence type="predicted"/>
<evidence type="ECO:0000313" key="3">
    <source>
        <dbReference type="Proteomes" id="UP001238603"/>
    </source>
</evidence>
<sequence>MDVDDGQARDEPAPTQVGIPGVADPAPKRSRGRPAIGKASPVRLSDDEHNLACELGAGRLAEGVRHALQLVLVIGLDETRKLLGLNAIAAGSPGAQEQPGGLAANAMLPGAEGTLWDAPDGDPGSGLPLSAEVVTSRP</sequence>
<evidence type="ECO:0000313" key="2">
    <source>
        <dbReference type="EMBL" id="MDL5034332.1"/>
    </source>
</evidence>